<comment type="caution">
    <text evidence="2">The sequence shown here is derived from an EMBL/GenBank/DDBJ whole genome shotgun (WGS) entry which is preliminary data.</text>
</comment>
<keyword evidence="1" id="KW-1133">Transmembrane helix</keyword>
<evidence type="ECO:0000256" key="1">
    <source>
        <dbReference type="SAM" id="Phobius"/>
    </source>
</evidence>
<evidence type="ECO:0000313" key="3">
    <source>
        <dbReference type="Proteomes" id="UP000286974"/>
    </source>
</evidence>
<reference evidence="2 3" key="1">
    <citation type="submission" date="2017-11" db="EMBL/GenBank/DDBJ databases">
        <title>Draft Genome Sequence of Lactobacillus curieae NBRC 111893 isolated from Koso, a Japanese sugar-Vegetable Fermented Beverage.</title>
        <authorList>
            <person name="Chiou T.Y."/>
            <person name="Oshima K."/>
            <person name="Suda W."/>
            <person name="Hattori M."/>
            <person name="Takahashi T."/>
        </authorList>
    </citation>
    <scope>NUCLEOTIDE SEQUENCE [LARGE SCALE GENOMIC DNA]</scope>
    <source>
        <strain evidence="2 3">NBRC111893</strain>
    </source>
</reference>
<accession>A0A401FI38</accession>
<evidence type="ECO:0008006" key="4">
    <source>
        <dbReference type="Google" id="ProtNLM"/>
    </source>
</evidence>
<evidence type="ECO:0000313" key="2">
    <source>
        <dbReference type="EMBL" id="GAY72007.1"/>
    </source>
</evidence>
<name>A0A401FI38_9LACO</name>
<keyword evidence="1" id="KW-0812">Transmembrane</keyword>
<feature type="transmembrane region" description="Helical" evidence="1">
    <location>
        <begin position="40"/>
        <end position="62"/>
    </location>
</feature>
<keyword evidence="1" id="KW-0472">Membrane</keyword>
<proteinExistence type="predicted"/>
<dbReference type="EMBL" id="BEXA01000001">
    <property type="protein sequence ID" value="GAY72007.1"/>
    <property type="molecule type" value="Genomic_DNA"/>
</dbReference>
<protein>
    <recommendedName>
        <fullName evidence="4">DUF3955 domain-containing protein</fullName>
    </recommendedName>
</protein>
<keyword evidence="3" id="KW-1185">Reference proteome</keyword>
<gene>
    <name evidence="2" type="ORF">NBRC111893_153</name>
</gene>
<dbReference type="RefSeq" id="WP_125007601.1">
    <property type="nucleotide sequence ID" value="NZ_BEXA01000001.1"/>
</dbReference>
<organism evidence="2 3">
    <name type="scientific">Lentilactobacillus kosonis</name>
    <dbReference type="NCBI Taxonomy" id="2810561"/>
    <lineage>
        <taxon>Bacteria</taxon>
        <taxon>Bacillati</taxon>
        <taxon>Bacillota</taxon>
        <taxon>Bacilli</taxon>
        <taxon>Lactobacillales</taxon>
        <taxon>Lactobacillaceae</taxon>
        <taxon>Lentilactobacillus</taxon>
    </lineage>
</organism>
<dbReference type="Proteomes" id="UP000286974">
    <property type="component" value="Unassembled WGS sequence"/>
</dbReference>
<dbReference type="AlphaFoldDB" id="A0A401FI38"/>
<sequence>MPKYMPTILIVIGVAALVISEVSRYADRVGILHQVPGLFIIGWISLIAGVLLGSIILIINLFKK</sequence>